<reference evidence="1 2" key="1">
    <citation type="submission" date="2023-05" db="EMBL/GenBank/DDBJ databases">
        <title>B98-5 Cell Line De Novo Hybrid Assembly: An Optical Mapping Approach.</title>
        <authorList>
            <person name="Kananen K."/>
            <person name="Auerbach J.A."/>
            <person name="Kautto E."/>
            <person name="Blachly J.S."/>
        </authorList>
    </citation>
    <scope>NUCLEOTIDE SEQUENCE [LARGE SCALE GENOMIC DNA]</scope>
    <source>
        <strain evidence="1">B95-8</strain>
        <tissue evidence="1">Cell line</tissue>
    </source>
</reference>
<comment type="caution">
    <text evidence="1">The sequence shown here is derived from an EMBL/GenBank/DDBJ whole genome shotgun (WGS) entry which is preliminary data.</text>
</comment>
<protein>
    <submittedName>
        <fullName evidence="1">Uncharacterized protein</fullName>
    </submittedName>
</protein>
<evidence type="ECO:0000313" key="2">
    <source>
        <dbReference type="Proteomes" id="UP001266305"/>
    </source>
</evidence>
<gene>
    <name evidence="1" type="ORF">P7K49_018735</name>
</gene>
<evidence type="ECO:0000313" key="1">
    <source>
        <dbReference type="EMBL" id="KAK2104879.1"/>
    </source>
</evidence>
<keyword evidence="2" id="KW-1185">Reference proteome</keyword>
<organism evidence="1 2">
    <name type="scientific">Saguinus oedipus</name>
    <name type="common">Cotton-top tamarin</name>
    <name type="synonym">Oedipomidas oedipus</name>
    <dbReference type="NCBI Taxonomy" id="9490"/>
    <lineage>
        <taxon>Eukaryota</taxon>
        <taxon>Metazoa</taxon>
        <taxon>Chordata</taxon>
        <taxon>Craniata</taxon>
        <taxon>Vertebrata</taxon>
        <taxon>Euteleostomi</taxon>
        <taxon>Mammalia</taxon>
        <taxon>Eutheria</taxon>
        <taxon>Euarchontoglires</taxon>
        <taxon>Primates</taxon>
        <taxon>Haplorrhini</taxon>
        <taxon>Platyrrhini</taxon>
        <taxon>Cebidae</taxon>
        <taxon>Callitrichinae</taxon>
        <taxon>Saguinus</taxon>
    </lineage>
</organism>
<name>A0ABQ9V685_SAGOE</name>
<accession>A0ABQ9V685</accession>
<dbReference type="Proteomes" id="UP001266305">
    <property type="component" value="Unassembled WGS sequence"/>
</dbReference>
<sequence>MRPCLAKGSSAECKIHVIEQFPGPGPLLSLGSEPPAPATVATPNSQALRAAALLTPLSHLPLPLDESPPSPKGLASLPNLLHQLTGCLLQAAPFTILAQAGSAFPKPLVTDSPICSPSVVFLPMDPGTEHRAPPCSPD</sequence>
<proteinExistence type="predicted"/>
<dbReference type="EMBL" id="JASSZA010000008">
    <property type="protein sequence ID" value="KAK2104879.1"/>
    <property type="molecule type" value="Genomic_DNA"/>
</dbReference>